<evidence type="ECO:0000256" key="1">
    <source>
        <dbReference type="ARBA" id="ARBA00022552"/>
    </source>
</evidence>
<keyword evidence="11" id="KW-0963">Cytoplasm</keyword>
<feature type="binding site" evidence="11">
    <location>
        <position position="59"/>
    </location>
    <ligand>
        <name>S-adenosyl-L-methionine</name>
        <dbReference type="ChEBI" id="CHEBI:59789"/>
    </ligand>
</feature>
<gene>
    <name evidence="11 14" type="primary">rlmE</name>
    <name evidence="11" type="synonym">ftsJ</name>
    <name evidence="11" type="synonym">rrmJ</name>
    <name evidence="14" type="ORF">CKSOR_00147</name>
</gene>
<dbReference type="SUPFAM" id="SSF53335">
    <property type="entry name" value="S-adenosyl-L-methionine-dependent methyltransferases"/>
    <property type="match status" value="1"/>
</dbReference>
<dbReference type="AlphaFoldDB" id="A0A3Q8EU22"/>
<evidence type="ECO:0000256" key="3">
    <source>
        <dbReference type="ARBA" id="ARBA00022679"/>
    </source>
</evidence>
<evidence type="ECO:0000256" key="8">
    <source>
        <dbReference type="ARBA" id="ARBA00041995"/>
    </source>
</evidence>
<organism evidence="14 15">
    <name type="scientific">Candidatus Kinetoplastidibacterium kentomonadis</name>
    <dbReference type="NCBI Taxonomy" id="1576550"/>
    <lineage>
        <taxon>Bacteria</taxon>
        <taxon>Pseudomonadati</taxon>
        <taxon>Pseudomonadota</taxon>
        <taxon>Betaproteobacteria</taxon>
        <taxon>Candidatus Kinetoplastidibacterium</taxon>
    </lineage>
</organism>
<evidence type="ECO:0000256" key="6">
    <source>
        <dbReference type="ARBA" id="ARBA00038861"/>
    </source>
</evidence>
<evidence type="ECO:0000256" key="4">
    <source>
        <dbReference type="ARBA" id="ARBA00022691"/>
    </source>
</evidence>
<dbReference type="Pfam" id="PF01728">
    <property type="entry name" value="FtsJ"/>
    <property type="match status" value="1"/>
</dbReference>
<dbReference type="Gene3D" id="3.40.50.150">
    <property type="entry name" value="Vaccinia Virus protein VP39"/>
    <property type="match status" value="1"/>
</dbReference>
<evidence type="ECO:0000256" key="7">
    <source>
        <dbReference type="ARBA" id="ARBA00041129"/>
    </source>
</evidence>
<dbReference type="PIRSF" id="PIRSF005461">
    <property type="entry name" value="23S_rRNA_mtase"/>
    <property type="match status" value="1"/>
</dbReference>
<evidence type="ECO:0000256" key="5">
    <source>
        <dbReference type="ARBA" id="ARBA00037569"/>
    </source>
</evidence>
<feature type="active site" description="Proton acceptor" evidence="11 12">
    <location>
        <position position="164"/>
    </location>
</feature>
<dbReference type="EMBL" id="CP025628">
    <property type="protein sequence ID" value="AWD32282.1"/>
    <property type="molecule type" value="Genomic_DNA"/>
</dbReference>
<reference evidence="14 15" key="1">
    <citation type="journal article" date="2018" name="Parasitology">
        <title>The reduced genome of Candidatus Kinetoplastibacterium sorsogonicusi, the endosymbiont of Kentomonas sorsogonicus (Trypanosomatidae): loss of the haem-synthesis pathway.</title>
        <authorList>
            <person name="Silva F.M."/>
            <person name="Kostygov A.Y."/>
            <person name="Spodareva V.V."/>
            <person name="Butenko A."/>
            <person name="Tossou R."/>
            <person name="Lukes J."/>
            <person name="Yurchenko V."/>
            <person name="Alves J.M.P."/>
        </authorList>
    </citation>
    <scope>NUCLEOTIDE SEQUENCE [LARGE SCALE GENOMIC DNA]</scope>
    <source>
        <strain evidence="14 15">MF-08</strain>
    </source>
</reference>
<proteinExistence type="inferred from homology"/>
<dbReference type="InterPro" id="IPR015507">
    <property type="entry name" value="rRNA-MeTfrase_E"/>
</dbReference>
<evidence type="ECO:0000256" key="2">
    <source>
        <dbReference type="ARBA" id="ARBA00022603"/>
    </source>
</evidence>
<comment type="catalytic activity">
    <reaction evidence="10 11">
        <text>uridine(2552) in 23S rRNA + S-adenosyl-L-methionine = 2'-O-methyluridine(2552) in 23S rRNA + S-adenosyl-L-homocysteine + H(+)</text>
        <dbReference type="Rhea" id="RHEA:42720"/>
        <dbReference type="Rhea" id="RHEA-COMP:10202"/>
        <dbReference type="Rhea" id="RHEA-COMP:10203"/>
        <dbReference type="ChEBI" id="CHEBI:15378"/>
        <dbReference type="ChEBI" id="CHEBI:57856"/>
        <dbReference type="ChEBI" id="CHEBI:59789"/>
        <dbReference type="ChEBI" id="CHEBI:65315"/>
        <dbReference type="ChEBI" id="CHEBI:74478"/>
        <dbReference type="EC" id="2.1.1.166"/>
    </reaction>
</comment>
<evidence type="ECO:0000256" key="9">
    <source>
        <dbReference type="ARBA" id="ARBA00042745"/>
    </source>
</evidence>
<comment type="subcellular location">
    <subcellularLocation>
        <location evidence="11">Cytoplasm</location>
    </subcellularLocation>
</comment>
<keyword evidence="3 11" id="KW-0808">Transferase</keyword>
<name>A0A3Q8EU22_9PROT</name>
<dbReference type="InterPro" id="IPR029063">
    <property type="entry name" value="SAM-dependent_MTases_sf"/>
</dbReference>
<dbReference type="GO" id="GO:0008650">
    <property type="term" value="F:rRNA (uridine-2'-O-)-methyltransferase activity"/>
    <property type="evidence" value="ECO:0007669"/>
    <property type="project" value="UniProtKB-UniRule"/>
</dbReference>
<dbReference type="KEGG" id="kso:CKSOR_00147"/>
<feature type="binding site" evidence="11">
    <location>
        <position position="61"/>
    </location>
    <ligand>
        <name>S-adenosyl-L-methionine</name>
        <dbReference type="ChEBI" id="CHEBI:59789"/>
    </ligand>
</feature>
<dbReference type="Proteomes" id="UP000266796">
    <property type="component" value="Chromosome"/>
</dbReference>
<feature type="binding site" evidence="11">
    <location>
        <position position="83"/>
    </location>
    <ligand>
        <name>S-adenosyl-L-methionine</name>
        <dbReference type="ChEBI" id="CHEBI:59789"/>
    </ligand>
</feature>
<feature type="binding site" evidence="11">
    <location>
        <position position="124"/>
    </location>
    <ligand>
        <name>S-adenosyl-L-methionine</name>
        <dbReference type="ChEBI" id="CHEBI:59789"/>
    </ligand>
</feature>
<dbReference type="InterPro" id="IPR050082">
    <property type="entry name" value="RNA_methyltr_RlmE"/>
</dbReference>
<sequence>MLKKNSKKWLLKHINDPYVKLANKEGYRSRAAFKLLEILDIEKIEISDGYIIDLGSSPGSWSQVICKKFINNKHIKNKIIALDLLPMESIDGVDFLQGDFRDKNVEIELSKKIGLNKIKFIFSDMSPNLSGIPTVDNVRIIDIANLVFEFAKKYLSKDGFIVLKTFHGSGFSQIMQLFKLHFKVVVERKPKASRSSSSEVFIVAKFLK</sequence>
<evidence type="ECO:0000256" key="11">
    <source>
        <dbReference type="HAMAP-Rule" id="MF_01547"/>
    </source>
</evidence>
<dbReference type="InterPro" id="IPR002877">
    <property type="entry name" value="RNA_MeTrfase_FtsJ_dom"/>
</dbReference>
<comment type="function">
    <text evidence="5 11">Specifically methylates the uridine in position 2552 of 23S rRNA at the 2'-O position of the ribose in the fully assembled 50S ribosomal subunit.</text>
</comment>
<keyword evidence="4 11" id="KW-0949">S-adenosyl-L-methionine</keyword>
<dbReference type="PANTHER" id="PTHR10920:SF18">
    <property type="entry name" value="RRNA METHYLTRANSFERASE 2, MITOCHONDRIAL"/>
    <property type="match status" value="1"/>
</dbReference>
<evidence type="ECO:0000259" key="13">
    <source>
        <dbReference type="Pfam" id="PF01728"/>
    </source>
</evidence>
<feature type="domain" description="Ribosomal RNA methyltransferase FtsJ" evidence="13">
    <location>
        <begin position="27"/>
        <end position="205"/>
    </location>
</feature>
<evidence type="ECO:0000313" key="15">
    <source>
        <dbReference type="Proteomes" id="UP000266796"/>
    </source>
</evidence>
<keyword evidence="15" id="KW-1185">Reference proteome</keyword>
<dbReference type="HAMAP" id="MF_01547">
    <property type="entry name" value="RNA_methyltr_E"/>
    <property type="match status" value="1"/>
</dbReference>
<keyword evidence="2 11" id="KW-0489">Methyltransferase</keyword>
<comment type="similarity">
    <text evidence="11">Belongs to the class I-like SAM-binding methyltransferase superfamily. RNA methyltransferase RlmE family.</text>
</comment>
<protein>
    <recommendedName>
        <fullName evidence="7 11">Ribosomal RNA large subunit methyltransferase E</fullName>
        <ecNumber evidence="6 11">2.1.1.166</ecNumber>
    </recommendedName>
    <alternativeName>
        <fullName evidence="9 11">23S rRNA Um2552 methyltransferase</fullName>
    </alternativeName>
    <alternativeName>
        <fullName evidence="8 11">rRNA (uridine-2'-O-)-methyltransferase</fullName>
    </alternativeName>
</protein>
<evidence type="ECO:0000256" key="12">
    <source>
        <dbReference type="PIRSR" id="PIRSR005461-1"/>
    </source>
</evidence>
<dbReference type="EC" id="2.1.1.166" evidence="6 11"/>
<feature type="binding site" evidence="11">
    <location>
        <position position="99"/>
    </location>
    <ligand>
        <name>S-adenosyl-L-methionine</name>
        <dbReference type="ChEBI" id="CHEBI:59789"/>
    </ligand>
</feature>
<dbReference type="PANTHER" id="PTHR10920">
    <property type="entry name" value="RIBOSOMAL RNA METHYLTRANSFERASE"/>
    <property type="match status" value="1"/>
</dbReference>
<evidence type="ECO:0000256" key="10">
    <source>
        <dbReference type="ARBA" id="ARBA00048970"/>
    </source>
</evidence>
<accession>A0A3Q8EU22</accession>
<evidence type="ECO:0000313" key="14">
    <source>
        <dbReference type="EMBL" id="AWD32282.1"/>
    </source>
</evidence>
<dbReference type="GO" id="GO:0005737">
    <property type="term" value="C:cytoplasm"/>
    <property type="evidence" value="ECO:0007669"/>
    <property type="project" value="UniProtKB-SubCell"/>
</dbReference>
<keyword evidence="1 11" id="KW-0698">rRNA processing</keyword>